<protein>
    <submittedName>
        <fullName evidence="7">Putative membrane protein</fullName>
    </submittedName>
</protein>
<evidence type="ECO:0000256" key="4">
    <source>
        <dbReference type="ARBA" id="ARBA00022989"/>
    </source>
</evidence>
<evidence type="ECO:0000256" key="2">
    <source>
        <dbReference type="ARBA" id="ARBA00009773"/>
    </source>
</evidence>
<feature type="transmembrane region" description="Helical" evidence="6">
    <location>
        <begin position="279"/>
        <end position="302"/>
    </location>
</feature>
<gene>
    <name evidence="7" type="ORF">K788_0003998</name>
</gene>
<keyword evidence="3 6" id="KW-0812">Transmembrane</keyword>
<dbReference type="Pfam" id="PF01594">
    <property type="entry name" value="AI-2E_transport"/>
    <property type="match status" value="1"/>
</dbReference>
<evidence type="ECO:0000256" key="5">
    <source>
        <dbReference type="ARBA" id="ARBA00023136"/>
    </source>
</evidence>
<reference evidence="7 8" key="1">
    <citation type="journal article" date="2014" name="Genome Announc.">
        <title>Draft Genome Sequence of the Haloacid-Degrading Burkholderia caribensis Strain MBA4.</title>
        <authorList>
            <person name="Pan Y."/>
            <person name="Kong K.F."/>
            <person name="Tsang J.S."/>
        </authorList>
    </citation>
    <scope>NUCLEOTIDE SEQUENCE [LARGE SCALE GENOMIC DNA]</scope>
    <source>
        <strain evidence="7 8">MBA4</strain>
    </source>
</reference>
<evidence type="ECO:0000313" key="7">
    <source>
        <dbReference type="EMBL" id="ALL63129.1"/>
    </source>
</evidence>
<feature type="transmembrane region" description="Helical" evidence="6">
    <location>
        <begin position="37"/>
        <end position="66"/>
    </location>
</feature>
<dbReference type="Proteomes" id="UP000019146">
    <property type="component" value="Chromosome 1"/>
</dbReference>
<organism evidence="7 8">
    <name type="scientific">Paraburkholderia caribensis MBA4</name>
    <dbReference type="NCBI Taxonomy" id="1323664"/>
    <lineage>
        <taxon>Bacteria</taxon>
        <taxon>Pseudomonadati</taxon>
        <taxon>Pseudomonadota</taxon>
        <taxon>Betaproteobacteria</taxon>
        <taxon>Burkholderiales</taxon>
        <taxon>Burkholderiaceae</taxon>
        <taxon>Paraburkholderia</taxon>
    </lineage>
</organism>
<evidence type="ECO:0000256" key="6">
    <source>
        <dbReference type="SAM" id="Phobius"/>
    </source>
</evidence>
<dbReference type="AlphaFoldDB" id="A0A0P0R4E9"/>
<feature type="transmembrane region" description="Helical" evidence="6">
    <location>
        <begin position="87"/>
        <end position="109"/>
    </location>
</feature>
<evidence type="ECO:0000256" key="3">
    <source>
        <dbReference type="ARBA" id="ARBA00022692"/>
    </source>
</evidence>
<keyword evidence="5 6" id="KW-0472">Membrane</keyword>
<sequence length="361" mass="39452">MAKRNPARDDGQVQDLRPRPVRLTSDMSLPKLSAVEIGSYIVALLAMWAVLELKLLGALLAGMLVYQLVHTLAPRIEKHMSSGRARWLAVVILSAVIVGALTGFTVAVIDHFEKDVPSVQKLLDQAMSLIDQARGRLPQFVAQNLPVSTEQMKEKAAVLMQTHASTLSQGGKNAARIFTHVLIGMIIGAIIAVGATRHMQRLPLSTAFITRVSRFADAFRRIVFAQVKISAINTVFTGIFLLLLLPLFHAPLPMAKTLVMITFIVGLLPVIGNLISNTLIVAVALSVSFPAAVTALIFLILIHKLEYFLNARIIGGQIEARAWELLIAMLVMEAAFGIPGVIAAPIFYAYIKRELIYLRLV</sequence>
<dbReference type="InterPro" id="IPR002549">
    <property type="entry name" value="AI-2E-like"/>
</dbReference>
<dbReference type="EMBL" id="CP012746">
    <property type="protein sequence ID" value="ALL63129.1"/>
    <property type="molecule type" value="Genomic_DNA"/>
</dbReference>
<comment type="similarity">
    <text evidence="2">Belongs to the autoinducer-2 exporter (AI-2E) (TC 2.A.86) family.</text>
</comment>
<evidence type="ECO:0000256" key="1">
    <source>
        <dbReference type="ARBA" id="ARBA00004141"/>
    </source>
</evidence>
<feature type="transmembrane region" description="Helical" evidence="6">
    <location>
        <begin position="322"/>
        <end position="351"/>
    </location>
</feature>
<keyword evidence="4 6" id="KW-1133">Transmembrane helix</keyword>
<evidence type="ECO:0000313" key="8">
    <source>
        <dbReference type="Proteomes" id="UP000019146"/>
    </source>
</evidence>
<dbReference type="KEGG" id="bcai:K788_0003998"/>
<feature type="transmembrane region" description="Helical" evidence="6">
    <location>
        <begin position="254"/>
        <end position="272"/>
    </location>
</feature>
<feature type="transmembrane region" description="Helical" evidence="6">
    <location>
        <begin position="229"/>
        <end position="248"/>
    </location>
</feature>
<dbReference type="GO" id="GO:0016020">
    <property type="term" value="C:membrane"/>
    <property type="evidence" value="ECO:0007669"/>
    <property type="project" value="UniProtKB-SubCell"/>
</dbReference>
<accession>A0A0P0R4E9</accession>
<dbReference type="RefSeq" id="WP_035986701.1">
    <property type="nucleotide sequence ID" value="NZ_CP012746.1"/>
</dbReference>
<dbReference type="GeneID" id="69967418"/>
<name>A0A0P0R4E9_9BURK</name>
<feature type="transmembrane region" description="Helical" evidence="6">
    <location>
        <begin position="177"/>
        <end position="195"/>
    </location>
</feature>
<proteinExistence type="inferred from homology"/>
<comment type="subcellular location">
    <subcellularLocation>
        <location evidence="1">Membrane</location>
        <topology evidence="1">Multi-pass membrane protein</topology>
    </subcellularLocation>
</comment>